<evidence type="ECO:0000259" key="3">
    <source>
        <dbReference type="Pfam" id="PF23559"/>
    </source>
</evidence>
<sequence>MAVAATRRVAPQINLPEPPPQIPPWIPQLRSRTDPAQTPRVLRRKGGPPPPTAPGYAQMKSAPDIFRKIEDEGLALVKCGGLPKVITAVCRYSMSKRSMWELEYDFIDILKNSLYCGELEGFFIWMQSYFRSCPDFLKPCVFYLPIFPPNYNIRRRRLLRRWIAEGYCMSTISAERNAENSFEKLMSLTMIQEPPQGINLPGSGINFCQINGFFHEYIMSQPKEDNMVFALEGGKQSQQYTGRHLTIRSDWDRSDLFEIIDFSRLRSLTVFGEWRSFFISKKMQMLRVLDLEDTTSDVSDEDVEQIVDAMSRLKFLSLRGCTTVSRLPTSLGNLKQLETLDVKHTSITMLPETITKLQKLQYIRAGSTAPSTESPSIQAGSYRLPKFCRHQFISAHLGVKVPRGVGKLTGLDTLGVVNVAASGGNAFLKDVKNLIQVRKLAVSGINRQNIANLVSAISGHRLLRSLSMRLDKDEKGALCCVNNISEPQKILLMSLKIHGDVDNFPAWMKLFFSLGKLDLEVTILTQEMIDTLAHGYFKCIRLCVKPTEDCEHNFSIGHTKGFIFLRSLEIDCSSMLLLAFGQHGTEKLEVLKVHSSSRPQISGLANLKGLQQVWLIGSCDNALKQDVERQLAQHPYEIKPVLKLEELERFMSVDFPHIVSDGDGDGALPLLLSPARRRRNAGRSSLNELLPRPPRTPRVHPPGQGIPAPDQHRAGDPTPLAELDPPTPDLGMEDPIRAAVPPNPLFLY</sequence>
<organism evidence="5 6">
    <name type="scientific">Lolium multiflorum</name>
    <name type="common">Italian ryegrass</name>
    <name type="synonym">Lolium perenne subsp. multiflorum</name>
    <dbReference type="NCBI Taxonomy" id="4521"/>
    <lineage>
        <taxon>Eukaryota</taxon>
        <taxon>Viridiplantae</taxon>
        <taxon>Streptophyta</taxon>
        <taxon>Embryophyta</taxon>
        <taxon>Tracheophyta</taxon>
        <taxon>Spermatophyta</taxon>
        <taxon>Magnoliopsida</taxon>
        <taxon>Liliopsida</taxon>
        <taxon>Poales</taxon>
        <taxon>Poaceae</taxon>
        <taxon>BOP clade</taxon>
        <taxon>Pooideae</taxon>
        <taxon>Poodae</taxon>
        <taxon>Poeae</taxon>
        <taxon>Poeae Chloroplast Group 2 (Poeae type)</taxon>
        <taxon>Loliodinae</taxon>
        <taxon>Loliinae</taxon>
        <taxon>Lolium</taxon>
    </lineage>
</organism>
<dbReference type="AlphaFoldDB" id="A0AAD8W272"/>
<dbReference type="GO" id="GO:0098542">
    <property type="term" value="P:defense response to other organism"/>
    <property type="evidence" value="ECO:0007669"/>
    <property type="project" value="TreeGrafter"/>
</dbReference>
<evidence type="ECO:0000313" key="5">
    <source>
        <dbReference type="EMBL" id="KAK1632580.1"/>
    </source>
</evidence>
<feature type="domain" description="Disease resistance R13L4/SHOC-2-like LRR" evidence="4">
    <location>
        <begin position="396"/>
        <end position="629"/>
    </location>
</feature>
<evidence type="ECO:0000313" key="6">
    <source>
        <dbReference type="Proteomes" id="UP001231189"/>
    </source>
</evidence>
<comment type="caution">
    <text evidence="5">The sequence shown here is derived from an EMBL/GenBank/DDBJ whole genome shotgun (WGS) entry which is preliminary data.</text>
</comment>
<feature type="compositionally biased region" description="Pro residues" evidence="2">
    <location>
        <begin position="691"/>
        <end position="700"/>
    </location>
</feature>
<feature type="domain" description="Disease resistance protein winged helix" evidence="3">
    <location>
        <begin position="146"/>
        <end position="215"/>
    </location>
</feature>
<dbReference type="Pfam" id="PF23559">
    <property type="entry name" value="WHD_DRP"/>
    <property type="match status" value="1"/>
</dbReference>
<accession>A0AAD8W272</accession>
<dbReference type="PANTHER" id="PTHR23155:SF1135">
    <property type="entry name" value="OS08G0246300 PROTEIN"/>
    <property type="match status" value="1"/>
</dbReference>
<feature type="region of interest" description="Disordered" evidence="2">
    <location>
        <begin position="675"/>
        <end position="748"/>
    </location>
</feature>
<gene>
    <name evidence="5" type="ORF">QYE76_006895</name>
</gene>
<dbReference type="Gene3D" id="3.80.10.10">
    <property type="entry name" value="Ribonuclease Inhibitor"/>
    <property type="match status" value="1"/>
</dbReference>
<proteinExistence type="predicted"/>
<feature type="domain" description="Disease resistance R13L4/SHOC-2-like LRR" evidence="4">
    <location>
        <begin position="265"/>
        <end position="367"/>
    </location>
</feature>
<feature type="compositionally biased region" description="Pro residues" evidence="2">
    <location>
        <begin position="16"/>
        <end position="26"/>
    </location>
</feature>
<dbReference type="InterPro" id="IPR055414">
    <property type="entry name" value="LRR_R13L4/SHOC2-like"/>
</dbReference>
<dbReference type="EMBL" id="JAUUTY010000005">
    <property type="protein sequence ID" value="KAK1632580.1"/>
    <property type="molecule type" value="Genomic_DNA"/>
</dbReference>
<dbReference type="InterPro" id="IPR044974">
    <property type="entry name" value="Disease_R_plants"/>
</dbReference>
<reference evidence="5" key="1">
    <citation type="submission" date="2023-07" db="EMBL/GenBank/DDBJ databases">
        <title>A chromosome-level genome assembly of Lolium multiflorum.</title>
        <authorList>
            <person name="Chen Y."/>
            <person name="Copetti D."/>
            <person name="Kolliker R."/>
            <person name="Studer B."/>
        </authorList>
    </citation>
    <scope>NUCLEOTIDE SEQUENCE</scope>
    <source>
        <strain evidence="5">02402/16</strain>
        <tissue evidence="5">Leaf</tissue>
    </source>
</reference>
<keyword evidence="1" id="KW-0677">Repeat</keyword>
<dbReference type="Proteomes" id="UP001231189">
    <property type="component" value="Unassembled WGS sequence"/>
</dbReference>
<dbReference type="PANTHER" id="PTHR23155">
    <property type="entry name" value="DISEASE RESISTANCE PROTEIN RP"/>
    <property type="match status" value="1"/>
</dbReference>
<dbReference type="Pfam" id="PF23598">
    <property type="entry name" value="LRR_14"/>
    <property type="match status" value="2"/>
</dbReference>
<dbReference type="InterPro" id="IPR032675">
    <property type="entry name" value="LRR_dom_sf"/>
</dbReference>
<protein>
    <submittedName>
        <fullName evidence="5">Uncharacterized protein</fullName>
    </submittedName>
</protein>
<dbReference type="SUPFAM" id="SSF52047">
    <property type="entry name" value="RNI-like"/>
    <property type="match status" value="1"/>
</dbReference>
<dbReference type="InterPro" id="IPR058922">
    <property type="entry name" value="WHD_DRP"/>
</dbReference>
<evidence type="ECO:0000259" key="4">
    <source>
        <dbReference type="Pfam" id="PF23598"/>
    </source>
</evidence>
<evidence type="ECO:0000256" key="2">
    <source>
        <dbReference type="SAM" id="MobiDB-lite"/>
    </source>
</evidence>
<evidence type="ECO:0000256" key="1">
    <source>
        <dbReference type="ARBA" id="ARBA00022737"/>
    </source>
</evidence>
<feature type="region of interest" description="Disordered" evidence="2">
    <location>
        <begin position="1"/>
        <end position="56"/>
    </location>
</feature>
<keyword evidence="6" id="KW-1185">Reference proteome</keyword>
<name>A0AAD8W272_LOLMU</name>